<dbReference type="AlphaFoldDB" id="A0AAW2L857"/>
<gene>
    <name evidence="3" type="ORF">Sangu_2342700</name>
</gene>
<dbReference type="InterPro" id="IPR052940">
    <property type="entry name" value="Carb_Esterase_6"/>
</dbReference>
<reference evidence="3" key="1">
    <citation type="submission" date="2020-06" db="EMBL/GenBank/DDBJ databases">
        <authorList>
            <person name="Li T."/>
            <person name="Hu X."/>
            <person name="Zhang T."/>
            <person name="Song X."/>
            <person name="Zhang H."/>
            <person name="Dai N."/>
            <person name="Sheng W."/>
            <person name="Hou X."/>
            <person name="Wei L."/>
        </authorList>
    </citation>
    <scope>NUCLEOTIDE SEQUENCE</scope>
    <source>
        <strain evidence="3">G01</strain>
        <tissue evidence="3">Leaf</tissue>
    </source>
</reference>
<dbReference type="SUPFAM" id="SSF52266">
    <property type="entry name" value="SGNH hydrolase"/>
    <property type="match status" value="1"/>
</dbReference>
<dbReference type="InterPro" id="IPR036514">
    <property type="entry name" value="SGNH_hydro_sf"/>
</dbReference>
<dbReference type="GO" id="GO:0016787">
    <property type="term" value="F:hydrolase activity"/>
    <property type="evidence" value="ECO:0007669"/>
    <property type="project" value="UniProtKB-KW"/>
</dbReference>
<evidence type="ECO:0000256" key="1">
    <source>
        <dbReference type="ARBA" id="ARBA00022801"/>
    </source>
</evidence>
<dbReference type="InterPro" id="IPR005181">
    <property type="entry name" value="SASA"/>
</dbReference>
<evidence type="ECO:0000259" key="2">
    <source>
        <dbReference type="Pfam" id="PF03629"/>
    </source>
</evidence>
<dbReference type="Gene3D" id="3.40.50.1110">
    <property type="entry name" value="SGNH hydrolase"/>
    <property type="match status" value="1"/>
</dbReference>
<dbReference type="PANTHER" id="PTHR31988">
    <property type="entry name" value="ESTERASE, PUTATIVE (DUF303)-RELATED"/>
    <property type="match status" value="1"/>
</dbReference>
<dbReference type="Pfam" id="PF03629">
    <property type="entry name" value="SASA"/>
    <property type="match status" value="1"/>
</dbReference>
<reference evidence="3" key="2">
    <citation type="journal article" date="2024" name="Plant">
        <title>Genomic evolution and insights into agronomic trait innovations of Sesamum species.</title>
        <authorList>
            <person name="Miao H."/>
            <person name="Wang L."/>
            <person name="Qu L."/>
            <person name="Liu H."/>
            <person name="Sun Y."/>
            <person name="Le M."/>
            <person name="Wang Q."/>
            <person name="Wei S."/>
            <person name="Zheng Y."/>
            <person name="Lin W."/>
            <person name="Duan Y."/>
            <person name="Cao H."/>
            <person name="Xiong S."/>
            <person name="Wang X."/>
            <person name="Wei L."/>
            <person name="Li C."/>
            <person name="Ma Q."/>
            <person name="Ju M."/>
            <person name="Zhao R."/>
            <person name="Li G."/>
            <person name="Mu C."/>
            <person name="Tian Q."/>
            <person name="Mei H."/>
            <person name="Zhang T."/>
            <person name="Gao T."/>
            <person name="Zhang H."/>
        </authorList>
    </citation>
    <scope>NUCLEOTIDE SEQUENCE</scope>
    <source>
        <strain evidence="3">G01</strain>
    </source>
</reference>
<sequence>ARDGIRQFNSKENLSIGEIGLVPCAIGGTQISEWRRGGPLYKQLLSRALAALQGGGVIRAILWYQGESDTRSQEDAKLYKKRLAKFFTNIRSDLKLPELPVVQQQKGLFYRWRRLCGGGDSSLQEQLSINIERPQ</sequence>
<proteinExistence type="predicted"/>
<dbReference type="PANTHER" id="PTHR31988:SF15">
    <property type="entry name" value="ESTERASE, PUTATIVE (DUF303)-RELATED"/>
    <property type="match status" value="1"/>
</dbReference>
<organism evidence="3">
    <name type="scientific">Sesamum angustifolium</name>
    <dbReference type="NCBI Taxonomy" id="2727405"/>
    <lineage>
        <taxon>Eukaryota</taxon>
        <taxon>Viridiplantae</taxon>
        <taxon>Streptophyta</taxon>
        <taxon>Embryophyta</taxon>
        <taxon>Tracheophyta</taxon>
        <taxon>Spermatophyta</taxon>
        <taxon>Magnoliopsida</taxon>
        <taxon>eudicotyledons</taxon>
        <taxon>Gunneridae</taxon>
        <taxon>Pentapetalae</taxon>
        <taxon>asterids</taxon>
        <taxon>lamiids</taxon>
        <taxon>Lamiales</taxon>
        <taxon>Pedaliaceae</taxon>
        <taxon>Sesamum</taxon>
    </lineage>
</organism>
<feature type="non-terminal residue" evidence="3">
    <location>
        <position position="1"/>
    </location>
</feature>
<feature type="domain" description="Sialate O-acetylesterase" evidence="2">
    <location>
        <begin position="14"/>
        <end position="105"/>
    </location>
</feature>
<accession>A0AAW2L857</accession>
<keyword evidence="1" id="KW-0378">Hydrolase</keyword>
<comment type="caution">
    <text evidence="3">The sequence shown here is derived from an EMBL/GenBank/DDBJ whole genome shotgun (WGS) entry which is preliminary data.</text>
</comment>
<evidence type="ECO:0000313" key="3">
    <source>
        <dbReference type="EMBL" id="KAL0314983.1"/>
    </source>
</evidence>
<name>A0AAW2L857_9LAMI</name>
<dbReference type="EMBL" id="JACGWK010000015">
    <property type="protein sequence ID" value="KAL0314983.1"/>
    <property type="molecule type" value="Genomic_DNA"/>
</dbReference>
<protein>
    <submittedName>
        <fullName evidence="3">Carbohydrate esterase</fullName>
    </submittedName>
</protein>